<evidence type="ECO:0000256" key="6">
    <source>
        <dbReference type="SAM" id="Phobius"/>
    </source>
</evidence>
<proteinExistence type="predicted"/>
<evidence type="ECO:0000256" key="5">
    <source>
        <dbReference type="ARBA" id="ARBA00023136"/>
    </source>
</evidence>
<keyword evidence="2" id="KW-0813">Transport</keyword>
<feature type="transmembrane region" description="Helical" evidence="6">
    <location>
        <begin position="141"/>
        <end position="161"/>
    </location>
</feature>
<dbReference type="AlphaFoldDB" id="A0A8J6T9M0"/>
<sequence length="428" mass="46949">MYDWANSAYMTTIAVGILPMYFAAVVVPPQGFLVGETLFAAETLWGFMASAAAFIIFLFAPTLGAIADFSATRKRFLFSFCYLGVISATLLSFCGPGQVWLTIVLFVISQIGFVGANVFYDAFLPHIAMTGQENRVSSKGFAYGYAGGAIQFGCALILIAAHDLFGITEESAARLGMLSAALWWGGFALISACLLQEKQVAREIPRRFAFHTMALTYPALGLSRVWQTMGQVKHQRHLLLFLLAFLVYNEGIQTVIIMATIYGRQELHLSATALMCTLLLVQVVAIPGALFFAWIAEKTNSKKAILLSLVTWSAVVVYAYFIQTETEYLVLGGIVGLVLGGSQAISRSFYASIIPKDSSAEFFAFYSVVSKFSAVLGPFIFGLMRHWSGSSRNAILSLISFFILGIILLQMVDEDKARKNRSILFRPQ</sequence>
<dbReference type="GO" id="GO:0022857">
    <property type="term" value="F:transmembrane transporter activity"/>
    <property type="evidence" value="ECO:0007669"/>
    <property type="project" value="InterPro"/>
</dbReference>
<organism evidence="8 9">
    <name type="scientific">Candidatus Desulfatifera sulfidica</name>
    <dbReference type="NCBI Taxonomy" id="2841691"/>
    <lineage>
        <taxon>Bacteria</taxon>
        <taxon>Pseudomonadati</taxon>
        <taxon>Thermodesulfobacteriota</taxon>
        <taxon>Desulfobulbia</taxon>
        <taxon>Desulfobulbales</taxon>
        <taxon>Desulfobulbaceae</taxon>
        <taxon>Candidatus Desulfatifera</taxon>
    </lineage>
</organism>
<evidence type="ECO:0000256" key="3">
    <source>
        <dbReference type="ARBA" id="ARBA00022692"/>
    </source>
</evidence>
<evidence type="ECO:0000256" key="4">
    <source>
        <dbReference type="ARBA" id="ARBA00022989"/>
    </source>
</evidence>
<dbReference type="PANTHER" id="PTHR23519">
    <property type="entry name" value="AUTOPHAGY-RELATED PROTEIN 22"/>
    <property type="match status" value="1"/>
</dbReference>
<comment type="caution">
    <text evidence="8">The sequence shown here is derived from an EMBL/GenBank/DDBJ whole genome shotgun (WGS) entry which is preliminary data.</text>
</comment>
<evidence type="ECO:0000259" key="7">
    <source>
        <dbReference type="PROSITE" id="PS50850"/>
    </source>
</evidence>
<feature type="transmembrane region" description="Helical" evidence="6">
    <location>
        <begin position="394"/>
        <end position="412"/>
    </location>
</feature>
<keyword evidence="5 6" id="KW-0472">Membrane</keyword>
<feature type="domain" description="Major facilitator superfamily (MFS) profile" evidence="7">
    <location>
        <begin position="237"/>
        <end position="428"/>
    </location>
</feature>
<dbReference type="PROSITE" id="PS50850">
    <property type="entry name" value="MFS"/>
    <property type="match status" value="1"/>
</dbReference>
<accession>A0A8J6T9M0</accession>
<feature type="transmembrane region" description="Helical" evidence="6">
    <location>
        <begin position="173"/>
        <end position="195"/>
    </location>
</feature>
<feature type="transmembrane region" description="Helical" evidence="6">
    <location>
        <begin position="362"/>
        <end position="382"/>
    </location>
</feature>
<evidence type="ECO:0000313" key="8">
    <source>
        <dbReference type="EMBL" id="MBC8208686.1"/>
    </source>
</evidence>
<feature type="transmembrane region" description="Helical" evidence="6">
    <location>
        <begin position="99"/>
        <end position="120"/>
    </location>
</feature>
<dbReference type="InterPro" id="IPR020846">
    <property type="entry name" value="MFS_dom"/>
</dbReference>
<name>A0A8J6T9M0_9BACT</name>
<evidence type="ECO:0000256" key="1">
    <source>
        <dbReference type="ARBA" id="ARBA00004127"/>
    </source>
</evidence>
<protein>
    <submittedName>
        <fullName evidence="8">MFS transporter</fullName>
    </submittedName>
</protein>
<feature type="transmembrane region" description="Helical" evidence="6">
    <location>
        <begin position="328"/>
        <end position="350"/>
    </location>
</feature>
<gene>
    <name evidence="8" type="ORF">H8E79_05920</name>
</gene>
<dbReference type="EMBL" id="JACNLK010000048">
    <property type="protein sequence ID" value="MBC8208686.1"/>
    <property type="molecule type" value="Genomic_DNA"/>
</dbReference>
<evidence type="ECO:0000313" key="9">
    <source>
        <dbReference type="Proteomes" id="UP000599024"/>
    </source>
</evidence>
<feature type="transmembrane region" description="Helical" evidence="6">
    <location>
        <begin position="269"/>
        <end position="292"/>
    </location>
</feature>
<evidence type="ECO:0000256" key="2">
    <source>
        <dbReference type="ARBA" id="ARBA00022448"/>
    </source>
</evidence>
<keyword evidence="4 6" id="KW-1133">Transmembrane helix</keyword>
<feature type="transmembrane region" description="Helical" evidence="6">
    <location>
        <begin position="7"/>
        <end position="27"/>
    </location>
</feature>
<feature type="transmembrane region" description="Helical" evidence="6">
    <location>
        <begin position="76"/>
        <end position="93"/>
    </location>
</feature>
<dbReference type="Proteomes" id="UP000599024">
    <property type="component" value="Unassembled WGS sequence"/>
</dbReference>
<dbReference type="InterPro" id="IPR036259">
    <property type="entry name" value="MFS_trans_sf"/>
</dbReference>
<dbReference type="Pfam" id="PF11700">
    <property type="entry name" value="ATG22"/>
    <property type="match status" value="1"/>
</dbReference>
<dbReference type="SUPFAM" id="SSF103473">
    <property type="entry name" value="MFS general substrate transporter"/>
    <property type="match status" value="1"/>
</dbReference>
<dbReference type="InterPro" id="IPR050495">
    <property type="entry name" value="ATG22/LtaA_families"/>
</dbReference>
<comment type="subcellular location">
    <subcellularLocation>
        <location evidence="1">Endomembrane system</location>
        <topology evidence="1">Multi-pass membrane protein</topology>
    </subcellularLocation>
</comment>
<reference evidence="8 9" key="1">
    <citation type="submission" date="2020-08" db="EMBL/GenBank/DDBJ databases">
        <title>Bridging the membrane lipid divide: bacteria of the FCB group superphylum have the potential to synthesize archaeal ether lipids.</title>
        <authorList>
            <person name="Villanueva L."/>
            <person name="Von Meijenfeldt F.A.B."/>
            <person name="Westbye A.B."/>
            <person name="Yadav S."/>
            <person name="Hopmans E.C."/>
            <person name="Dutilh B.E."/>
            <person name="Sinninghe Damste J.S."/>
        </authorList>
    </citation>
    <scope>NUCLEOTIDE SEQUENCE [LARGE SCALE GENOMIC DNA]</scope>
    <source>
        <strain evidence="8">NIOZ-UU81</strain>
    </source>
</reference>
<dbReference type="InterPro" id="IPR024671">
    <property type="entry name" value="Atg22-like"/>
</dbReference>
<feature type="transmembrane region" description="Helical" evidence="6">
    <location>
        <begin position="238"/>
        <end position="263"/>
    </location>
</feature>
<dbReference type="PANTHER" id="PTHR23519:SF1">
    <property type="entry name" value="AUTOPHAGY-RELATED PROTEIN 22"/>
    <property type="match status" value="1"/>
</dbReference>
<feature type="transmembrane region" description="Helical" evidence="6">
    <location>
        <begin position="47"/>
        <end position="69"/>
    </location>
</feature>
<dbReference type="GO" id="GO:0012505">
    <property type="term" value="C:endomembrane system"/>
    <property type="evidence" value="ECO:0007669"/>
    <property type="project" value="UniProtKB-SubCell"/>
</dbReference>
<keyword evidence="3 6" id="KW-0812">Transmembrane</keyword>
<feature type="transmembrane region" description="Helical" evidence="6">
    <location>
        <begin position="304"/>
        <end position="322"/>
    </location>
</feature>
<dbReference type="Gene3D" id="1.20.1250.20">
    <property type="entry name" value="MFS general substrate transporter like domains"/>
    <property type="match status" value="1"/>
</dbReference>